<keyword evidence="1" id="KW-1133">Transmembrane helix</keyword>
<organism evidence="2 3">
    <name type="scientific">Pseudoalteromonas byunsanensis</name>
    <dbReference type="NCBI Taxonomy" id="327939"/>
    <lineage>
        <taxon>Bacteria</taxon>
        <taxon>Pseudomonadati</taxon>
        <taxon>Pseudomonadota</taxon>
        <taxon>Gammaproteobacteria</taxon>
        <taxon>Alteromonadales</taxon>
        <taxon>Pseudoalteromonadaceae</taxon>
        <taxon>Pseudoalteromonas</taxon>
    </lineage>
</organism>
<feature type="transmembrane region" description="Helical" evidence="1">
    <location>
        <begin position="53"/>
        <end position="73"/>
    </location>
</feature>
<name>A0A1S1NAA9_9GAMM</name>
<gene>
    <name evidence="2" type="ORF">BIW53_03840</name>
</gene>
<feature type="transmembrane region" description="Helical" evidence="1">
    <location>
        <begin position="118"/>
        <end position="139"/>
    </location>
</feature>
<dbReference type="EMBL" id="MNAN01000026">
    <property type="protein sequence ID" value="OHU96470.1"/>
    <property type="molecule type" value="Genomic_DNA"/>
</dbReference>
<comment type="caution">
    <text evidence="2">The sequence shown here is derived from an EMBL/GenBank/DDBJ whole genome shotgun (WGS) entry which is preliminary data.</text>
</comment>
<accession>A0A1S1NAA9</accession>
<keyword evidence="1" id="KW-0812">Transmembrane</keyword>
<evidence type="ECO:0000313" key="2">
    <source>
        <dbReference type="EMBL" id="OHU96470.1"/>
    </source>
</evidence>
<dbReference type="STRING" id="327939.BIW53_03840"/>
<feature type="transmembrane region" description="Helical" evidence="1">
    <location>
        <begin position="21"/>
        <end position="41"/>
    </location>
</feature>
<keyword evidence="1" id="KW-0472">Membrane</keyword>
<keyword evidence="3" id="KW-1185">Reference proteome</keyword>
<proteinExistence type="predicted"/>
<sequence>MRAKLSFLLVSLSKNRFKVMLNLYLDLSILIGLVVIYEARYILNTASVPINRIAIITSLVEFTWMIISITALFKLPLSAVQILVPTLYITHNLIGWAYGFILAARQQEEDFKVTIPRWYAIFSYTFGVVFTVLCIFVSYNSL</sequence>
<feature type="transmembrane region" description="Helical" evidence="1">
    <location>
        <begin position="80"/>
        <end position="98"/>
    </location>
</feature>
<protein>
    <submittedName>
        <fullName evidence="2">Uncharacterized protein</fullName>
    </submittedName>
</protein>
<dbReference type="Proteomes" id="UP000180253">
    <property type="component" value="Unassembled WGS sequence"/>
</dbReference>
<dbReference type="AlphaFoldDB" id="A0A1S1NAA9"/>
<evidence type="ECO:0000313" key="3">
    <source>
        <dbReference type="Proteomes" id="UP000180253"/>
    </source>
</evidence>
<evidence type="ECO:0000256" key="1">
    <source>
        <dbReference type="SAM" id="Phobius"/>
    </source>
</evidence>
<reference evidence="2 3" key="1">
    <citation type="submission" date="2016-10" db="EMBL/GenBank/DDBJ databases">
        <title>Pseudoalteromonas amylolytica sp. nov., isolated from the surface seawater.</title>
        <authorList>
            <person name="Wu Y.-H."/>
            <person name="Cheng H."/>
            <person name="Jin X.-B."/>
            <person name="Wang C.-S."/>
            <person name="Xu X.-W."/>
        </authorList>
    </citation>
    <scope>NUCLEOTIDE SEQUENCE [LARGE SCALE GENOMIC DNA]</scope>
    <source>
        <strain evidence="2 3">JCM 12483</strain>
    </source>
</reference>